<keyword evidence="4" id="KW-0274">FAD</keyword>
<keyword evidence="5" id="KW-0560">Oxidoreductase</keyword>
<proteinExistence type="inferred from homology"/>
<comment type="similarity">
    <text evidence="2">Belongs to the NADH dehydrogenase family.</text>
</comment>
<evidence type="ECO:0000256" key="3">
    <source>
        <dbReference type="ARBA" id="ARBA00022630"/>
    </source>
</evidence>
<comment type="cofactor">
    <cofactor evidence="1">
        <name>FAD</name>
        <dbReference type="ChEBI" id="CHEBI:57692"/>
    </cofactor>
</comment>
<gene>
    <name evidence="7" type="ORF">EXIGUO9Y_50051</name>
</gene>
<name>A0A653IJ09_9BACL</name>
<feature type="domain" description="FAD/NAD(P)-binding" evidence="6">
    <location>
        <begin position="3"/>
        <end position="280"/>
    </location>
</feature>
<dbReference type="InterPro" id="IPR051169">
    <property type="entry name" value="NADH-Q_oxidoreductase"/>
</dbReference>
<dbReference type="EMBL" id="CABWKQ010000045">
    <property type="protein sequence ID" value="VWX38600.1"/>
    <property type="molecule type" value="Genomic_DNA"/>
</dbReference>
<keyword evidence="8" id="KW-1185">Reference proteome</keyword>
<dbReference type="Pfam" id="PF07992">
    <property type="entry name" value="Pyr_redox_2"/>
    <property type="match status" value="1"/>
</dbReference>
<dbReference type="Gene3D" id="3.50.50.100">
    <property type="match status" value="1"/>
</dbReference>
<accession>A0A653IJ09</accession>
<reference evidence="7 8" key="1">
    <citation type="submission" date="2019-10" db="EMBL/GenBank/DDBJ databases">
        <authorList>
            <person name="Karimi E."/>
        </authorList>
    </citation>
    <scope>NUCLEOTIDE SEQUENCE [LARGE SCALE GENOMIC DNA]</scope>
    <source>
        <strain evidence="7">Exiguobacterium sp. 9Y</strain>
    </source>
</reference>
<dbReference type="PANTHER" id="PTHR42913">
    <property type="entry name" value="APOPTOSIS-INDUCING FACTOR 1"/>
    <property type="match status" value="1"/>
</dbReference>
<protein>
    <submittedName>
        <fullName evidence="7">Pyridine nucleotide-disulfide oxidoreductase</fullName>
    </submittedName>
</protein>
<dbReference type="GO" id="GO:0003955">
    <property type="term" value="F:NAD(P)H dehydrogenase (quinone) activity"/>
    <property type="evidence" value="ECO:0007669"/>
    <property type="project" value="TreeGrafter"/>
</dbReference>
<dbReference type="SUPFAM" id="SSF51905">
    <property type="entry name" value="FAD/NAD(P)-binding domain"/>
    <property type="match status" value="2"/>
</dbReference>
<dbReference type="PANTHER" id="PTHR42913:SF9">
    <property type="entry name" value="SLR1591 PROTEIN"/>
    <property type="match status" value="1"/>
</dbReference>
<evidence type="ECO:0000313" key="7">
    <source>
        <dbReference type="EMBL" id="VWX38600.1"/>
    </source>
</evidence>
<sequence length="347" mass="38752">MKRIVLVGAGHAHLECIKEGTHPDVEWIVINPSRYQYYSGMFSGLADGTYQLEETRVDVKALCSRHGKTLMEDRVTRIDPQTKQVFCQSGEIISYDVVSCNIGSNDWNLSEATARVTIKPNYQIDQALRQFKEASSPVIVGSGAAAIEMAASFQSDGCPVTLVHDEPLLAGHSAEASILDRLDTLGVTRIVDRFVSLDEQTVRLQSGQSFKSDAVLFLGGASALDLFKASSLYCDERGFLLVHETFQSLEDPSLFAVGDCATLAAYPNTPKNGVTAVRQAPVLLENLLRFINQERLRTFRPQARYLTILSMGHQQGTLLYGRHYQTNHLSWRLKQWIDRRFIKSYTT</sequence>
<evidence type="ECO:0000259" key="6">
    <source>
        <dbReference type="Pfam" id="PF07992"/>
    </source>
</evidence>
<dbReference type="InterPro" id="IPR036188">
    <property type="entry name" value="FAD/NAD-bd_sf"/>
</dbReference>
<dbReference type="Proteomes" id="UP000439752">
    <property type="component" value="Unassembled WGS sequence"/>
</dbReference>
<dbReference type="InterPro" id="IPR023753">
    <property type="entry name" value="FAD/NAD-binding_dom"/>
</dbReference>
<evidence type="ECO:0000256" key="2">
    <source>
        <dbReference type="ARBA" id="ARBA00005272"/>
    </source>
</evidence>
<dbReference type="GO" id="GO:0019646">
    <property type="term" value="P:aerobic electron transport chain"/>
    <property type="evidence" value="ECO:0007669"/>
    <property type="project" value="TreeGrafter"/>
</dbReference>
<evidence type="ECO:0000256" key="5">
    <source>
        <dbReference type="ARBA" id="ARBA00023002"/>
    </source>
</evidence>
<dbReference type="AlphaFoldDB" id="A0A653IJ09"/>
<evidence type="ECO:0000313" key="8">
    <source>
        <dbReference type="Proteomes" id="UP000439752"/>
    </source>
</evidence>
<evidence type="ECO:0000256" key="4">
    <source>
        <dbReference type="ARBA" id="ARBA00022827"/>
    </source>
</evidence>
<organism evidence="7 8">
    <name type="scientific">Exiguobacterium oxidotolerans</name>
    <dbReference type="NCBI Taxonomy" id="223958"/>
    <lineage>
        <taxon>Bacteria</taxon>
        <taxon>Bacillati</taxon>
        <taxon>Bacillota</taxon>
        <taxon>Bacilli</taxon>
        <taxon>Bacillales</taxon>
        <taxon>Bacillales Family XII. Incertae Sedis</taxon>
        <taxon>Exiguobacterium</taxon>
    </lineage>
</organism>
<keyword evidence="3" id="KW-0285">Flavoprotein</keyword>
<dbReference type="RefSeq" id="WP_159172497.1">
    <property type="nucleotide sequence ID" value="NZ_LR732308.1"/>
</dbReference>
<evidence type="ECO:0000256" key="1">
    <source>
        <dbReference type="ARBA" id="ARBA00001974"/>
    </source>
</evidence>